<evidence type="ECO:0000313" key="3">
    <source>
        <dbReference type="EMBL" id="RGM46529.1"/>
    </source>
</evidence>
<dbReference type="AlphaFoldDB" id="A0A3E4M3M7"/>
<dbReference type="EMBL" id="QSKY01000020">
    <property type="protein sequence ID" value="RHF01972.1"/>
    <property type="molecule type" value="Genomic_DNA"/>
</dbReference>
<protein>
    <submittedName>
        <fullName evidence="2">Uncharacterized protein</fullName>
    </submittedName>
</protein>
<dbReference type="Proteomes" id="UP000283501">
    <property type="component" value="Unassembled WGS sequence"/>
</dbReference>
<feature type="signal peptide" evidence="1">
    <location>
        <begin position="1"/>
        <end position="29"/>
    </location>
</feature>
<dbReference type="EMBL" id="QSTI01000021">
    <property type="protein sequence ID" value="RGM46529.1"/>
    <property type="molecule type" value="Genomic_DNA"/>
</dbReference>
<accession>A0A3E4M3M7</accession>
<dbReference type="RefSeq" id="WP_117685511.1">
    <property type="nucleotide sequence ID" value="NZ_JAQESI010000036.1"/>
</dbReference>
<dbReference type="Proteomes" id="UP000261052">
    <property type="component" value="Unassembled WGS sequence"/>
</dbReference>
<feature type="chain" id="PRO_5036080585" evidence="1">
    <location>
        <begin position="30"/>
        <end position="138"/>
    </location>
</feature>
<organism evidence="2 6">
    <name type="scientific">Agathobacter rectalis</name>
    <dbReference type="NCBI Taxonomy" id="39491"/>
    <lineage>
        <taxon>Bacteria</taxon>
        <taxon>Bacillati</taxon>
        <taxon>Bacillota</taxon>
        <taxon>Clostridia</taxon>
        <taxon>Lachnospirales</taxon>
        <taxon>Lachnospiraceae</taxon>
        <taxon>Agathobacter</taxon>
    </lineage>
</organism>
<evidence type="ECO:0000256" key="1">
    <source>
        <dbReference type="SAM" id="SignalP"/>
    </source>
</evidence>
<evidence type="ECO:0000313" key="2">
    <source>
        <dbReference type="EMBL" id="RGK44254.1"/>
    </source>
</evidence>
<comment type="caution">
    <text evidence="2">The sequence shown here is derived from an EMBL/GenBank/DDBJ whole genome shotgun (WGS) entry which is preliminary data.</text>
</comment>
<evidence type="ECO:0000313" key="7">
    <source>
        <dbReference type="Proteomes" id="UP000283501"/>
    </source>
</evidence>
<evidence type="ECO:0000313" key="5">
    <source>
        <dbReference type="Proteomes" id="UP000260717"/>
    </source>
</evidence>
<sequence>MKKFRFILVLAMAVVISGGVISTSRVVNAATDINFGSRTVTAGYARRWFPKGQTGYTLTNGHNQTISVTVSTKGNNIGIGFMKYSTKTNYSYYSGVLSGTSVTKTEALSGATASYQPYVGNYNATVQLRINSGYAKMQ</sequence>
<dbReference type="Proteomes" id="UP000260717">
    <property type="component" value="Unassembled WGS sequence"/>
</dbReference>
<name>A0A3E4M3M7_9FIRM</name>
<evidence type="ECO:0000313" key="4">
    <source>
        <dbReference type="EMBL" id="RHF01972.1"/>
    </source>
</evidence>
<evidence type="ECO:0000313" key="6">
    <source>
        <dbReference type="Proteomes" id="UP000261052"/>
    </source>
</evidence>
<gene>
    <name evidence="4" type="ORF">DW703_12195</name>
    <name evidence="3" type="ORF">DXC13_11835</name>
    <name evidence="2" type="ORF">DXD13_04770</name>
</gene>
<keyword evidence="1" id="KW-0732">Signal</keyword>
<dbReference type="EMBL" id="QSQP01000004">
    <property type="protein sequence ID" value="RGK44254.1"/>
    <property type="molecule type" value="Genomic_DNA"/>
</dbReference>
<proteinExistence type="predicted"/>
<reference evidence="5 6" key="1">
    <citation type="submission" date="2018-08" db="EMBL/GenBank/DDBJ databases">
        <title>A genome reference for cultivated species of the human gut microbiota.</title>
        <authorList>
            <person name="Zou Y."/>
            <person name="Xue W."/>
            <person name="Luo G."/>
        </authorList>
    </citation>
    <scope>NUCLEOTIDE SEQUENCE [LARGE SCALE GENOMIC DNA]</scope>
    <source>
        <strain evidence="4 7">AM26-2LB</strain>
        <strain evidence="3 5">OM08-12AT</strain>
        <strain evidence="2 6">TF11-15AC</strain>
    </source>
</reference>